<evidence type="ECO:0000313" key="1">
    <source>
        <dbReference type="EMBL" id="MBX58192.1"/>
    </source>
</evidence>
<proteinExistence type="predicted"/>
<accession>A0A2P2PTX9</accession>
<protein>
    <submittedName>
        <fullName evidence="1">Uncharacterized protein</fullName>
    </submittedName>
</protein>
<dbReference type="AlphaFoldDB" id="A0A2P2PTX9"/>
<organism evidence="1">
    <name type="scientific">Rhizophora mucronata</name>
    <name type="common">Asiatic mangrove</name>
    <dbReference type="NCBI Taxonomy" id="61149"/>
    <lineage>
        <taxon>Eukaryota</taxon>
        <taxon>Viridiplantae</taxon>
        <taxon>Streptophyta</taxon>
        <taxon>Embryophyta</taxon>
        <taxon>Tracheophyta</taxon>
        <taxon>Spermatophyta</taxon>
        <taxon>Magnoliopsida</taxon>
        <taxon>eudicotyledons</taxon>
        <taxon>Gunneridae</taxon>
        <taxon>Pentapetalae</taxon>
        <taxon>rosids</taxon>
        <taxon>fabids</taxon>
        <taxon>Malpighiales</taxon>
        <taxon>Rhizophoraceae</taxon>
        <taxon>Rhizophora</taxon>
    </lineage>
</organism>
<sequence>MFSCYFLLRFCQPAHPLSSYLCCLLGFNGERVC</sequence>
<reference evidence="1" key="1">
    <citation type="submission" date="2018-02" db="EMBL/GenBank/DDBJ databases">
        <title>Rhizophora mucronata_Transcriptome.</title>
        <authorList>
            <person name="Meera S.P."/>
            <person name="Sreeshan A."/>
            <person name="Augustine A."/>
        </authorList>
    </citation>
    <scope>NUCLEOTIDE SEQUENCE</scope>
    <source>
        <tissue evidence="1">Leaf</tissue>
    </source>
</reference>
<name>A0A2P2PTX9_RHIMU</name>
<dbReference type="EMBL" id="GGEC01077708">
    <property type="protein sequence ID" value="MBX58192.1"/>
    <property type="molecule type" value="Transcribed_RNA"/>
</dbReference>